<dbReference type="NCBIfam" id="NF012200">
    <property type="entry name" value="choice_anch_D"/>
    <property type="match status" value="6"/>
</dbReference>
<dbReference type="EMBL" id="NRRY01000093">
    <property type="protein sequence ID" value="MBK1621632.1"/>
    <property type="molecule type" value="Genomic_DNA"/>
</dbReference>
<sequence>MSNQANNRIIGSIGSTLTHAADHSISGSGSIGANFIGLDNAGVIEAVGSAGLTLNLRTIDDVTRRNTGTLRATDGSTLTINSGTVENAFGATAGTIEAASGGTVAITSGRIEGGTLTGAGAFDLRGNATLADLTSDADITIANAQTGRLAGTVINDGTISVDSTSGTTSLSIEGNTTLSGTGSVQMSNQTGNRITGSFGSTLTQAADHSISGSGNIGSSVIGLDNAGTIEAVGSEGLTLNLRTTDEVTRRNSGTLRATDGSTLTISSGTVENFLGTTSGTIEAASGGTVAITSGRIEGGTLTGAGAFDLRGNAILADLTTDANITIANSQTGRLAGTVINDGSIALESTGGSTSLIISGDTTLGGSGTLTMSDQATNLVYGTRINTGDPIPTLTHGADHTIRGASGNFGLSGNLTLNNLGTIEADGSAGLNMRLSGETQVNSGTMRALSESTLTLRNTFDNDGGLIEAQDNALVDMVSGTRIVGGTLDTAGTGVMRLSSSATIDGVTNLGRVEVSNWETGRIAGNITNNGEIVIDAGANNTDLLVNGDTTLGGTGTLVMADTIRSRLYAGGSPTLLTNAAGHTIRGGGGIGNIGGNQLGLRNEGLIEADGDTALTISHYDSAPNPSASVNTGTLRSSGAGGMVLTGAQFDNQGLVEALDGSSVTYTSTGITLNNQAGTLTGGTWRAAGDGSVIEIRGPAIVNNNAEIILEGAGSVFRAAEVLSTTNLEGSLTTNQGTLRILDNRDYTTSKDLTNSGLLQLGGGTLDAKSLTNTDTGTLTGYGTVTPRPVNSGLIEATGGTLAMTGGIQGGSGTVTIQTDGALDLSSATQASSADFLNHQGTASGSLNLGSNDFIVSKDYTNANTGTGNAFDARANVVGTGQIVGENADMGITGDVTTAGTNTVTLDLGNVRGGTSTTVDYQIANTGSGADIRGAVQTAAGTGDLTDARLSGTGVTAQNFGPIEAGQNIGDLSVTFNATSGGALDGQTIGVVSNFDNVAGQTIQITGMATSLAEGSATPAGPIDLGNFRVGQAGPGQSFDVENLTTGAGAEKLGIGTAVTTGNFAATNNLGAGLIDGGTSQANALSATVDNGQAGVNTGALEIQYTTDGTHIDAGFTAQNVNSQSIALSATGYNMAEGSATPDPVTLANQRVGGTESQALTVSNTAPSGAYTEGLNAGFGANNGEAVNNAGTIGLLAGGGSNNSSMSVGVDTTAAGARTGSVTLNYETDGTGTSGLAAESVGSQTITVSGNVYQVAEGNLNTTSLNFGVVQVGQSVSQNLSISNIAPGPNGFVEDLNAQFGVASGTGSNLISGSGSISGLVAGSTDISSMVVNVNTASAGTVNGAIAVDYFSAGAVNGVSNGLGILGVGSQDFGVTGTIQTTGTVVDQAAPVINTDQPILLGNVREGAVSPTAFVSVTNQASGNQQAALDATITGNAPITASGSFDDLGPGATDTNSLQVGMNTATAGAIAGTATIGFVSDAGNLGGGQLTLASQDIQVEGAVYRLASPEVDTTQPVVLAARVGDAAPTQNISVTNQSPDAFTEGLKADIGSVDAGFTGSGNIDNLAAEGTDTTSLALGLADTSSSQNISGTVNLDFQSTGAGTTEAADIAVGSEAIQVEGRVYQQAEAQVDTPSVDFGIVHVGDLISAKTVSVTNSALAAALNDTLAGGFLNLPAGPFDGSGSLTGLEVGQSDNSSLAIGLDTSSAGIFDLSGDYLQFASQNPDMDDLDLGTFGLDLFAQVNNYANPWFTLDSSLGTLSVSGYDFVVDFGTLLPDFGTLNTLLSFSNNVTGPADLLRGSYDLTGVGAPFTTSGFGDFNDLGAGDSVSNLSLAFNTSDLGFGIFQESIGLSAVGFNASGFEESFDISLTFRGTIRDTAAVSEPRVLLLLLPGLLALVGLQYRSAARQG</sequence>
<comment type="caution">
    <text evidence="1">The sequence shown here is derived from an EMBL/GenBank/DDBJ whole genome shotgun (WGS) entry which is preliminary data.</text>
</comment>
<organism evidence="1 2">
    <name type="scientific">Lamprobacter modestohalophilus</name>
    <dbReference type="NCBI Taxonomy" id="1064514"/>
    <lineage>
        <taxon>Bacteria</taxon>
        <taxon>Pseudomonadati</taxon>
        <taxon>Pseudomonadota</taxon>
        <taxon>Gammaproteobacteria</taxon>
        <taxon>Chromatiales</taxon>
        <taxon>Chromatiaceae</taxon>
        <taxon>Lamprobacter</taxon>
    </lineage>
</organism>
<name>A0A9X1B7B5_9GAMM</name>
<gene>
    <name evidence="1" type="ORF">CKO42_25205</name>
</gene>
<accession>A0A9X1B7B5</accession>
<keyword evidence="2" id="KW-1185">Reference proteome</keyword>
<dbReference type="RefSeq" id="WP_200251533.1">
    <property type="nucleotide sequence ID" value="NZ_NRRY01000093.1"/>
</dbReference>
<dbReference type="Proteomes" id="UP001138768">
    <property type="component" value="Unassembled WGS sequence"/>
</dbReference>
<reference evidence="1 2" key="1">
    <citation type="journal article" date="2020" name="Microorganisms">
        <title>Osmotic Adaptation and Compatible Solute Biosynthesis of Phototrophic Bacteria as Revealed from Genome Analyses.</title>
        <authorList>
            <person name="Imhoff J.F."/>
            <person name="Rahn T."/>
            <person name="Kunzel S."/>
            <person name="Keller A."/>
            <person name="Neulinger S.C."/>
        </authorList>
    </citation>
    <scope>NUCLEOTIDE SEQUENCE [LARGE SCALE GENOMIC DNA]</scope>
    <source>
        <strain evidence="1 2">DSM 25653</strain>
    </source>
</reference>
<evidence type="ECO:0000313" key="2">
    <source>
        <dbReference type="Proteomes" id="UP001138768"/>
    </source>
</evidence>
<proteinExistence type="predicted"/>
<evidence type="ECO:0000313" key="1">
    <source>
        <dbReference type="EMBL" id="MBK1621632.1"/>
    </source>
</evidence>
<protein>
    <submittedName>
        <fullName evidence="1">Uncharacterized protein</fullName>
    </submittedName>
</protein>